<protein>
    <submittedName>
        <fullName evidence="9">Wd-repeat-containing protein</fullName>
    </submittedName>
</protein>
<dbReference type="GO" id="GO:0005737">
    <property type="term" value="C:cytoplasm"/>
    <property type="evidence" value="ECO:0007669"/>
    <property type="project" value="UniProtKB-SubCell"/>
</dbReference>
<comment type="caution">
    <text evidence="9">The sequence shown here is derived from an EMBL/GenBank/DDBJ whole genome shotgun (WGS) entry which is preliminary data.</text>
</comment>
<dbReference type="InterPro" id="IPR051973">
    <property type="entry name" value="tRNA_Anticodon_Mtase-Reg"/>
</dbReference>
<reference evidence="9 10" key="1">
    <citation type="journal article" date="2016" name="BMC Genomics">
        <title>Comparative genomics reveals Cyclospora cayetanensis possesses coccidia-like metabolism and invasion components but unique surface antigens.</title>
        <authorList>
            <person name="Liu S."/>
            <person name="Wang L."/>
            <person name="Zheng H."/>
            <person name="Xu Z."/>
            <person name="Roellig D.M."/>
            <person name="Li N."/>
            <person name="Frace M.A."/>
            <person name="Tang K."/>
            <person name="Arrowood M.J."/>
            <person name="Moss D.M."/>
            <person name="Zhang L."/>
            <person name="Feng Y."/>
            <person name="Xiao L."/>
        </authorList>
    </citation>
    <scope>NUCLEOTIDE SEQUENCE [LARGE SCALE GENOMIC DNA]</scope>
    <source>
        <strain evidence="9 10">CHN_HEN01</strain>
    </source>
</reference>
<dbReference type="VEuPathDB" id="ToxoDB:cyc_04777"/>
<keyword evidence="3 7" id="KW-0853">WD repeat</keyword>
<comment type="similarity">
    <text evidence="6">Belongs to the WD repeat WDR6 family.</text>
</comment>
<dbReference type="PROSITE" id="PS50294">
    <property type="entry name" value="WD_REPEATS_REGION"/>
    <property type="match status" value="1"/>
</dbReference>
<comment type="subcellular location">
    <subcellularLocation>
        <location evidence="1">Cytoplasm</location>
    </subcellularLocation>
</comment>
<dbReference type="InterPro" id="IPR011047">
    <property type="entry name" value="Quinoprotein_ADH-like_sf"/>
</dbReference>
<evidence type="ECO:0000256" key="6">
    <source>
        <dbReference type="ARBA" id="ARBA00038255"/>
    </source>
</evidence>
<dbReference type="InterPro" id="IPR001680">
    <property type="entry name" value="WD40_rpt"/>
</dbReference>
<dbReference type="EMBL" id="JROU02001755">
    <property type="protein sequence ID" value="OEH75343.1"/>
    <property type="molecule type" value="Genomic_DNA"/>
</dbReference>
<keyword evidence="10" id="KW-1185">Reference proteome</keyword>
<feature type="region of interest" description="Disordered" evidence="8">
    <location>
        <begin position="561"/>
        <end position="608"/>
    </location>
</feature>
<sequence length="1554" mass="163371">MCALGGNPGEHSAFEGLSGGPRVDFARSSATGSAKAVAISECGELLFAGVANTIRLYRINVTAPQDRGPPRGRHVPAGALGEALLSCLHTEGESLFSVPLGPADGHLAQQESPLAAVFFSPSEHVLGLTESRGLLAAYGTRRLSVYAIEGKGSTWGLVEAPAQVKEPVRLQQILLVKDTRRILAAEFFFLASAVQTAPSAAGTAAVTRAEGSEVSAAQTAPKRDAGSPCCRQACLLVVLSDGKGLQQRLLLLVAGGTAFSDLLLWLLPIDMAPTSEQPAAAHAASNTPLQLVQRLEGHRGGLFSLAFAEGGTILASASDDREIRLSRIWMVAFLDLLPGLRFPQLQPHALHQTRKHQSSGSAQCKGGLCEDAGGRGSCSCGELLLLQSATCSLLLLSAGEDSTVRIWSLRGPCLYTLEAHKGRGVRSLAVLGSALGASRLANRLGSSYSSGSAQRSEAVGGENDGTGGPWGLFATGGEDGCIKVWPVEALHSLWGALQRHVHSSSLELLRMLRRHPLDSQTLSGPGENGTLAAGVAAEEGTASAAATAQLANVFAAGVKRKMCRHSHPPQEPLHQQTNVPQEPRDEQALQQRRQKQQRRRPGDGQEHHLTSAAAAGGFEGCTWSCRVTPTAAVQAASRAVSADSGEETGKLVETTGPWEFSCVSDECLCLGGADGFLRLCHLRPLRLSIARMRQHCQQRQCSDDSQVRPAAAGALTATEAFSDARVSSAFVFSLGTLQNPSSLVAGVSSNTGNGNTLLLPLARCSKSSSSVWAEMRQARTTPVCPPHTGEDCLGGFAIAGDHTARTFEGHQILSTVFLVGDEHGTLHVLLLQVPAVRGGGAAEDRGLPLQRQQQEALEWDWPSSRVLAQQPLAELHPRRHVALLTCSNGFVFCCGGDGRILILRVSIGSSRSSISSVPDLWVPQQVVVEQLQAVKVSQIRTFVCLLPQDGPSACVAPWWGAYAATCAAPTSAVLLPPQQQQQDGFALLKQHVAVGVRGGDLVGFSFTQEAPLLQLPCGDSKRSFAVGRGRLGGLRLAFSKGEPQARCCVSYNSHNPGGDIHAISFLSPSVMCAAAEDNTLSLIACEAPPVAAALPPSRWSLTHSLSVFSITTRHHAAVRATAELHQWPHARPYPQAGGSLPRLLASAGAAQTLNLFQLLTAASTPASATKGVRAETEPPEASDAASQGPLELAHSASDAASVGILQLGTLCLEDRNAKGPSANARFTMVCGYVSMLQQQSQSNCDAYVLVGVSTARLLLVRFRLSVANDPPAVAAPALPARTESVNQEHGASRSRAVRALGGPQVVCSLSLNAVPLCCQLVRLPSHAEATQIRPPAAAPDAEASCSNRGFVVFGQTDGCVACAFLEQRDTPPLLLPVAAFPAHQRAVTAVCVEVLEQHPAAVAASPANSATESCRLLICTSGDDDAISLAIFAASRCASRFFLAPVAGAPRSAAQQNACLLDRQLEALWKTRGSPVHQGQRQEQQETEVFMLQRIASVQTGVAEVAALAACPLAEKDTPRGLQRGFNNATIRLGCAGASGGLEVFEFHYNRTQQ</sequence>
<evidence type="ECO:0000256" key="2">
    <source>
        <dbReference type="ARBA" id="ARBA00022490"/>
    </source>
</evidence>
<dbReference type="Pfam" id="PF00400">
    <property type="entry name" value="WD40"/>
    <property type="match status" value="1"/>
</dbReference>
<evidence type="ECO:0000313" key="10">
    <source>
        <dbReference type="Proteomes" id="UP000095192"/>
    </source>
</evidence>
<evidence type="ECO:0000256" key="3">
    <source>
        <dbReference type="ARBA" id="ARBA00022574"/>
    </source>
</evidence>
<dbReference type="VEuPathDB" id="ToxoDB:LOC34621262"/>
<evidence type="ECO:0000313" key="9">
    <source>
        <dbReference type="EMBL" id="OEH75343.1"/>
    </source>
</evidence>
<evidence type="ECO:0000256" key="4">
    <source>
        <dbReference type="ARBA" id="ARBA00022694"/>
    </source>
</evidence>
<feature type="repeat" description="WD" evidence="7">
    <location>
        <begin position="295"/>
        <end position="325"/>
    </location>
</feature>
<gene>
    <name evidence="9" type="ORF">cyc_04777</name>
</gene>
<dbReference type="SUPFAM" id="SSF50998">
    <property type="entry name" value="Quinoprotein alcohol dehydrogenase-like"/>
    <property type="match status" value="1"/>
</dbReference>
<dbReference type="PANTHER" id="PTHR14344">
    <property type="entry name" value="WD REPEAT PROTEIN"/>
    <property type="match status" value="1"/>
</dbReference>
<keyword evidence="5" id="KW-0677">Repeat</keyword>
<dbReference type="SMART" id="SM00320">
    <property type="entry name" value="WD40"/>
    <property type="match status" value="6"/>
</dbReference>
<dbReference type="Gene3D" id="2.130.10.10">
    <property type="entry name" value="YVTN repeat-like/Quinoprotein amine dehydrogenase"/>
    <property type="match status" value="1"/>
</dbReference>
<dbReference type="PROSITE" id="PS50082">
    <property type="entry name" value="WD_REPEATS_2"/>
    <property type="match status" value="2"/>
</dbReference>
<feature type="region of interest" description="Disordered" evidence="8">
    <location>
        <begin position="1167"/>
        <end position="1192"/>
    </location>
</feature>
<dbReference type="GO" id="GO:0030488">
    <property type="term" value="P:tRNA methylation"/>
    <property type="evidence" value="ECO:0007669"/>
    <property type="project" value="TreeGrafter"/>
</dbReference>
<keyword evidence="4" id="KW-0819">tRNA processing</keyword>
<dbReference type="InParanoid" id="A0A1D3CVZ4"/>
<dbReference type="SUPFAM" id="SSF50978">
    <property type="entry name" value="WD40 repeat-like"/>
    <property type="match status" value="1"/>
</dbReference>
<evidence type="ECO:0000256" key="1">
    <source>
        <dbReference type="ARBA" id="ARBA00004496"/>
    </source>
</evidence>
<proteinExistence type="inferred from homology"/>
<dbReference type="PANTHER" id="PTHR14344:SF3">
    <property type="entry name" value="WD REPEAT-CONTAINING PROTEIN 6"/>
    <property type="match status" value="1"/>
</dbReference>
<accession>A0A1D3CVZ4</accession>
<organism evidence="9 10">
    <name type="scientific">Cyclospora cayetanensis</name>
    <dbReference type="NCBI Taxonomy" id="88456"/>
    <lineage>
        <taxon>Eukaryota</taxon>
        <taxon>Sar</taxon>
        <taxon>Alveolata</taxon>
        <taxon>Apicomplexa</taxon>
        <taxon>Conoidasida</taxon>
        <taxon>Coccidia</taxon>
        <taxon>Eucoccidiorida</taxon>
        <taxon>Eimeriorina</taxon>
        <taxon>Eimeriidae</taxon>
        <taxon>Cyclospora</taxon>
    </lineage>
</organism>
<keyword evidence="2" id="KW-0963">Cytoplasm</keyword>
<feature type="repeat" description="WD" evidence="7">
    <location>
        <begin position="394"/>
        <end position="410"/>
    </location>
</feature>
<dbReference type="Proteomes" id="UP000095192">
    <property type="component" value="Unassembled WGS sequence"/>
</dbReference>
<evidence type="ECO:0000256" key="8">
    <source>
        <dbReference type="SAM" id="MobiDB-lite"/>
    </source>
</evidence>
<dbReference type="InterPro" id="IPR015943">
    <property type="entry name" value="WD40/YVTN_repeat-like_dom_sf"/>
</dbReference>
<dbReference type="InterPro" id="IPR036322">
    <property type="entry name" value="WD40_repeat_dom_sf"/>
</dbReference>
<name>A0A1D3CVZ4_9EIME</name>
<evidence type="ECO:0000256" key="5">
    <source>
        <dbReference type="ARBA" id="ARBA00022737"/>
    </source>
</evidence>
<evidence type="ECO:0000256" key="7">
    <source>
        <dbReference type="PROSITE-ProRule" id="PRU00221"/>
    </source>
</evidence>